<proteinExistence type="predicted"/>
<name>A0A0F8Y4Y0_9ZZZZ</name>
<reference evidence="1" key="1">
    <citation type="journal article" date="2015" name="Nature">
        <title>Complex archaea that bridge the gap between prokaryotes and eukaryotes.</title>
        <authorList>
            <person name="Spang A."/>
            <person name="Saw J.H."/>
            <person name="Jorgensen S.L."/>
            <person name="Zaremba-Niedzwiedzka K."/>
            <person name="Martijn J."/>
            <person name="Lind A.E."/>
            <person name="van Eijk R."/>
            <person name="Schleper C."/>
            <person name="Guy L."/>
            <person name="Ettema T.J."/>
        </authorList>
    </citation>
    <scope>NUCLEOTIDE SEQUENCE</scope>
</reference>
<gene>
    <name evidence="1" type="ORF">LCGC14_2864770</name>
</gene>
<sequence length="64" mass="7633">MGELKETTKAERFEKIDKLAETLEYFKSGLLITYGWEYKCDFPDSYWRWCKAVRGVSIERSISE</sequence>
<evidence type="ECO:0000313" key="1">
    <source>
        <dbReference type="EMBL" id="KKK76328.1"/>
    </source>
</evidence>
<accession>A0A0F8Y4Y0</accession>
<protein>
    <submittedName>
        <fullName evidence="1">Uncharacterized protein</fullName>
    </submittedName>
</protein>
<dbReference type="EMBL" id="LAZR01055455">
    <property type="protein sequence ID" value="KKK76328.1"/>
    <property type="molecule type" value="Genomic_DNA"/>
</dbReference>
<comment type="caution">
    <text evidence="1">The sequence shown here is derived from an EMBL/GenBank/DDBJ whole genome shotgun (WGS) entry which is preliminary data.</text>
</comment>
<dbReference type="AlphaFoldDB" id="A0A0F8Y4Y0"/>
<organism evidence="1">
    <name type="scientific">marine sediment metagenome</name>
    <dbReference type="NCBI Taxonomy" id="412755"/>
    <lineage>
        <taxon>unclassified sequences</taxon>
        <taxon>metagenomes</taxon>
        <taxon>ecological metagenomes</taxon>
    </lineage>
</organism>